<dbReference type="PROSITE" id="PS50212">
    <property type="entry name" value="RASGEF_NTER"/>
    <property type="match status" value="1"/>
</dbReference>
<dbReference type="Pfam" id="PF00018">
    <property type="entry name" value="SH3_1"/>
    <property type="match status" value="1"/>
</dbReference>
<dbReference type="Gene3D" id="1.20.870.10">
    <property type="entry name" value="Son of sevenless (SoS) protein Chain: S domain 1"/>
    <property type="match status" value="1"/>
</dbReference>
<evidence type="ECO:0000256" key="2">
    <source>
        <dbReference type="ARBA" id="ARBA00022658"/>
    </source>
</evidence>
<keyword evidence="9" id="KW-0132">Cell division</keyword>
<name>A0A1C7NJ14_9FUNG</name>
<evidence type="ECO:0000259" key="8">
    <source>
        <dbReference type="PROSITE" id="PS50212"/>
    </source>
</evidence>
<dbReference type="Pfam" id="PF00618">
    <property type="entry name" value="RasGEF_N"/>
    <property type="match status" value="1"/>
</dbReference>
<evidence type="ECO:0000256" key="5">
    <source>
        <dbReference type="SAM" id="MobiDB-lite"/>
    </source>
</evidence>
<evidence type="ECO:0000256" key="4">
    <source>
        <dbReference type="PROSITE-ProRule" id="PRU00192"/>
    </source>
</evidence>
<keyword evidence="10" id="KW-1185">Reference proteome</keyword>
<dbReference type="STRING" id="101091.A0A1C7NJ14"/>
<reference evidence="9 10" key="1">
    <citation type="submission" date="2016-03" db="EMBL/GenBank/DDBJ databases">
        <title>Choanephora cucurbitarum.</title>
        <authorList>
            <person name="Min B."/>
            <person name="Park H."/>
            <person name="Park J.-H."/>
            <person name="Shin H.-D."/>
            <person name="Choi I.-G."/>
        </authorList>
    </citation>
    <scope>NUCLEOTIDE SEQUENCE [LARGE SCALE GENOMIC DNA]</scope>
    <source>
        <strain evidence="9 10">KUS-F28377</strain>
    </source>
</reference>
<evidence type="ECO:0000259" key="6">
    <source>
        <dbReference type="PROSITE" id="PS50002"/>
    </source>
</evidence>
<comment type="caution">
    <text evidence="9">The sequence shown here is derived from an EMBL/GenBank/DDBJ whole genome shotgun (WGS) entry which is preliminary data.</text>
</comment>
<dbReference type="Pfam" id="PF00617">
    <property type="entry name" value="RasGEF"/>
    <property type="match status" value="1"/>
</dbReference>
<dbReference type="CDD" id="cd00155">
    <property type="entry name" value="RasGEF"/>
    <property type="match status" value="1"/>
</dbReference>
<evidence type="ECO:0000313" key="9">
    <source>
        <dbReference type="EMBL" id="OBZ89132.1"/>
    </source>
</evidence>
<dbReference type="AlphaFoldDB" id="A0A1C7NJ14"/>
<dbReference type="InterPro" id="IPR036028">
    <property type="entry name" value="SH3-like_dom_sf"/>
</dbReference>
<feature type="domain" description="N-terminal Ras-GEF" evidence="8">
    <location>
        <begin position="813"/>
        <end position="947"/>
    </location>
</feature>
<feature type="region of interest" description="Disordered" evidence="5">
    <location>
        <begin position="759"/>
        <end position="786"/>
    </location>
</feature>
<feature type="region of interest" description="Disordered" evidence="5">
    <location>
        <begin position="690"/>
        <end position="744"/>
    </location>
</feature>
<dbReference type="SUPFAM" id="SSF48366">
    <property type="entry name" value="Ras GEF"/>
    <property type="match status" value="1"/>
</dbReference>
<dbReference type="Proteomes" id="UP000093000">
    <property type="component" value="Unassembled WGS sequence"/>
</dbReference>
<evidence type="ECO:0000313" key="10">
    <source>
        <dbReference type="Proteomes" id="UP000093000"/>
    </source>
</evidence>
<feature type="domain" description="SH3" evidence="6">
    <location>
        <begin position="33"/>
        <end position="98"/>
    </location>
</feature>
<organism evidence="9 10">
    <name type="scientific">Choanephora cucurbitarum</name>
    <dbReference type="NCBI Taxonomy" id="101091"/>
    <lineage>
        <taxon>Eukaryota</taxon>
        <taxon>Fungi</taxon>
        <taxon>Fungi incertae sedis</taxon>
        <taxon>Mucoromycota</taxon>
        <taxon>Mucoromycotina</taxon>
        <taxon>Mucoromycetes</taxon>
        <taxon>Mucorales</taxon>
        <taxon>Mucorineae</taxon>
        <taxon>Choanephoraceae</taxon>
        <taxon>Choanephoroideae</taxon>
        <taxon>Choanephora</taxon>
    </lineage>
</organism>
<dbReference type="InterPro" id="IPR008937">
    <property type="entry name" value="Ras-like_GEF"/>
</dbReference>
<dbReference type="Gene3D" id="1.10.840.10">
    <property type="entry name" value="Ras guanine-nucleotide exchange factors catalytic domain"/>
    <property type="match status" value="1"/>
</dbReference>
<dbReference type="GO" id="GO:0007265">
    <property type="term" value="P:Ras protein signal transduction"/>
    <property type="evidence" value="ECO:0007669"/>
    <property type="project" value="TreeGrafter"/>
</dbReference>
<dbReference type="PANTHER" id="PTHR23113">
    <property type="entry name" value="GUANINE NUCLEOTIDE EXCHANGE FACTOR"/>
    <property type="match status" value="1"/>
</dbReference>
<dbReference type="SMART" id="SM00326">
    <property type="entry name" value="SH3"/>
    <property type="match status" value="1"/>
</dbReference>
<proteinExistence type="predicted"/>
<dbReference type="GO" id="GO:0005085">
    <property type="term" value="F:guanyl-nucleotide exchange factor activity"/>
    <property type="evidence" value="ECO:0007669"/>
    <property type="project" value="UniProtKB-KW"/>
</dbReference>
<dbReference type="InterPro" id="IPR001452">
    <property type="entry name" value="SH3_domain"/>
</dbReference>
<protein>
    <submittedName>
        <fullName evidence="9">Cell division control protein 25</fullName>
    </submittedName>
</protein>
<dbReference type="EMBL" id="LUGH01000112">
    <property type="protein sequence ID" value="OBZ89132.1"/>
    <property type="molecule type" value="Genomic_DNA"/>
</dbReference>
<dbReference type="SUPFAM" id="SSF50044">
    <property type="entry name" value="SH3-domain"/>
    <property type="match status" value="1"/>
</dbReference>
<dbReference type="InParanoid" id="A0A1C7NJ14"/>
<evidence type="ECO:0000256" key="3">
    <source>
        <dbReference type="PROSITE-ProRule" id="PRU00168"/>
    </source>
</evidence>
<dbReference type="PROSITE" id="PS50002">
    <property type="entry name" value="SH3"/>
    <property type="match status" value="1"/>
</dbReference>
<evidence type="ECO:0000256" key="1">
    <source>
        <dbReference type="ARBA" id="ARBA00022443"/>
    </source>
</evidence>
<dbReference type="PANTHER" id="PTHR23113:SF354">
    <property type="entry name" value="BUD SITE SELECTION PROTEIN 5"/>
    <property type="match status" value="1"/>
</dbReference>
<dbReference type="OrthoDB" id="28357at2759"/>
<dbReference type="InterPro" id="IPR036964">
    <property type="entry name" value="RASGEF_cat_dom_sf"/>
</dbReference>
<gene>
    <name evidence="9" type="primary">CDC25_2</name>
    <name evidence="9" type="ORF">A0J61_02833</name>
</gene>
<accession>A0A1C7NJ14</accession>
<dbReference type="GO" id="GO:0005886">
    <property type="term" value="C:plasma membrane"/>
    <property type="evidence" value="ECO:0007669"/>
    <property type="project" value="TreeGrafter"/>
</dbReference>
<dbReference type="InterPro" id="IPR000651">
    <property type="entry name" value="Ras-like_Gua-exchang_fac_N"/>
</dbReference>
<dbReference type="GO" id="GO:0051301">
    <property type="term" value="P:cell division"/>
    <property type="evidence" value="ECO:0007669"/>
    <property type="project" value="UniProtKB-KW"/>
</dbReference>
<dbReference type="Gene3D" id="2.30.30.40">
    <property type="entry name" value="SH3 Domains"/>
    <property type="match status" value="1"/>
</dbReference>
<feature type="compositionally biased region" description="Low complexity" evidence="5">
    <location>
        <begin position="701"/>
        <end position="710"/>
    </location>
</feature>
<dbReference type="SMART" id="SM00229">
    <property type="entry name" value="RasGEFN"/>
    <property type="match status" value="1"/>
</dbReference>
<feature type="domain" description="Ras-GEF" evidence="7">
    <location>
        <begin position="1038"/>
        <end position="1275"/>
    </location>
</feature>
<dbReference type="CDD" id="cd06224">
    <property type="entry name" value="REM"/>
    <property type="match status" value="1"/>
</dbReference>
<dbReference type="SMART" id="SM00147">
    <property type="entry name" value="RasGEF"/>
    <property type="match status" value="1"/>
</dbReference>
<dbReference type="InterPro" id="IPR001895">
    <property type="entry name" value="RASGEF_cat_dom"/>
</dbReference>
<dbReference type="PROSITE" id="PS50009">
    <property type="entry name" value="RASGEF_CAT"/>
    <property type="match status" value="1"/>
</dbReference>
<evidence type="ECO:0000259" key="7">
    <source>
        <dbReference type="PROSITE" id="PS50009"/>
    </source>
</evidence>
<dbReference type="InterPro" id="IPR023578">
    <property type="entry name" value="Ras_GEF_dom_sf"/>
</dbReference>
<keyword evidence="1 4" id="KW-0728">SH3 domain</keyword>
<keyword evidence="2 3" id="KW-0344">Guanine-nucleotide releasing factor</keyword>
<sequence length="1280" mass="144128">MALPQQTQYLNTAYTINSPSPPNSPVHPIPTSFTSHFVQALHDYLPTSADTNESVSCLFFKKGSIIEVFNRDDSGWWDGQCGDIRGWFPSNYVGRVGELKRQSADFDDEHSNRILELWHQKLNQHINNTSTVSLDEYSTKISAIQTRVEMAKTLMRDESHRSDSSSEPISAAAHEIHLLAEEVAKRITELVQVCNDPSQQPKIQVHIFRVVTSVKSILSKANIVNKESAVLKKYPELTKQRKIVLNGLSRLVIKGKELQQPEYSSKSNEEENGISHIADQLVSRMELLEKLLIVLLNNSSAGHNLYGSNKSISYHFDTPRSSVSSLGQSSIYSTNSLSKRQNSMDTRYSSYSTSSATFKELSAMDRDHILQDVIDHQSTIEDLINHLITILERYLINRYKATEILETTRKAVDAVRVFLAIIEHVYSILGNCDQTKSLQAIPEDPCLVALVIKKESVYSAITNLVTAVRASTGPQPIEGNSEESLKGNFDHLCSCCEGVIHTTNECATCVKTCLQSDKDIITQHSDLDAAQYNSNRGSIVESTLSSLERKSSILYAIQQQQDSQCTLLEDVHEKEIDSLSIGNTVPAIEANNRSTEDDKTKQFTFKEMMAQLPLSTNEVPEAAEMKISQHSENKRIRKKLPLVPATGDGTTNLENIKTETQTIEIRSQVPTLSINDSIQPKASVSAVLPPTIMQPEAPTPSRSTSKSLSTKSRRSRGLSMSSLRPSLHKNKSDRISRSVSTEGISETIRSQLLPSWISFGSSNQEKSDNGSNKNSNDAISPAESTPQIVEVEESEYVFLRQTNFDEDEMIFNADGEITGATTEALVRKLTSHEKSPDLLFTRAFLYNFRLFTHPVTLTELLVDRFNLSPPVDPKQLNEGELAAWTNQVLIPVRLRVYNVIKTWLESFFSYEQDACIEEPLMCFVSSTMLNAMPGPAKRMMECINKVFASKGLNCAGHKQSLTDNRMVAQKSSSSVVYTPNGSSPNSGSILTNFLFDDNYSDIPNEKMPATVLGKSIRNSLRKALNQDNISTIHVYDIDPVEMARQITLMESQLFIRIRPNEMIGQEFKKKVGISQAVHVKAMIQKSTQITSWISDTILAEADAKKRAQVLKYWIKVGDACLHLNNYNTLMAIRSALDSTSIVRLKKTWEYVSMKYRLMWEPIYKATDSQRNFAEYRHRLKTTVAPCLPFLGVYLTDMTFIDDGNSDRRLSPSGRSLVNFDKYMKITRVLSEIDQFQIPYRLLEVEEIQKYITKVLENVEQDDQVFYDRSLTREPKEEESL</sequence>
<keyword evidence="9" id="KW-0131">Cell cycle</keyword>